<evidence type="ECO:0000313" key="3">
    <source>
        <dbReference type="Proteomes" id="UP000518752"/>
    </source>
</evidence>
<accession>A0A8H5HUQ4</accession>
<dbReference type="AlphaFoldDB" id="A0A8H5HUQ4"/>
<gene>
    <name evidence="2" type="ORF">D9757_006033</name>
</gene>
<dbReference type="Proteomes" id="UP000518752">
    <property type="component" value="Unassembled WGS sequence"/>
</dbReference>
<dbReference type="EMBL" id="JAACJN010000020">
    <property type="protein sequence ID" value="KAF5389788.1"/>
    <property type="molecule type" value="Genomic_DNA"/>
</dbReference>
<proteinExistence type="predicted"/>
<sequence>MAAPAVHIAAEQAELVQQQINSVTTMLDSFNAQSASLMVEPERVVSRPFSTIQMQMLRSHRIPLGRPVLPVEIIEYVLRSVHDNDDLLSVALSNRHMHAVAVRVIYQSITLSRPRQSIQCLLALAHQPSLASLVRSLSFQWQSFSHLTHNTYRLTLRALCSTLHLSSLTIDAPSDFHPWNLSICTFKLKSFSASFPCDNLLIQFLESQPTLIDLTLRGFNSDPLDFQFTLSTFNLNPNPLPFPLSPNALPNLARLRAIHAGPDIMETIIRGRPLKQISMPLYADCVGRSLDVLKMGCAEGGVERLNIISFDPNAPVYLLEEIARRVPGLEALHVVILLAHCSDALLEGLTPSLKKFKALQYLTYMSATSDSDSSDPDPPPPDLQPSSSPSSTAAAVSSTSLLTSSSQRLSPTAIEQNIATMWHQSCPTLKTVILPRGKVWFLDNQKWMCLEDTADGKK</sequence>
<reference evidence="2 3" key="1">
    <citation type="journal article" date="2020" name="ISME J.">
        <title>Uncovering the hidden diversity of litter-decomposition mechanisms in mushroom-forming fungi.</title>
        <authorList>
            <person name="Floudas D."/>
            <person name="Bentzer J."/>
            <person name="Ahren D."/>
            <person name="Johansson T."/>
            <person name="Persson P."/>
            <person name="Tunlid A."/>
        </authorList>
    </citation>
    <scope>NUCLEOTIDE SEQUENCE [LARGE SCALE GENOMIC DNA]</scope>
    <source>
        <strain evidence="2 3">CBS 406.79</strain>
    </source>
</reference>
<protein>
    <submittedName>
        <fullName evidence="2">Uncharacterized protein</fullName>
    </submittedName>
</protein>
<keyword evidence="3" id="KW-1185">Reference proteome</keyword>
<evidence type="ECO:0000313" key="2">
    <source>
        <dbReference type="EMBL" id="KAF5389788.1"/>
    </source>
</evidence>
<feature type="compositionally biased region" description="Low complexity" evidence="1">
    <location>
        <begin position="384"/>
        <end position="397"/>
    </location>
</feature>
<evidence type="ECO:0000256" key="1">
    <source>
        <dbReference type="SAM" id="MobiDB-lite"/>
    </source>
</evidence>
<comment type="caution">
    <text evidence="2">The sequence shown here is derived from an EMBL/GenBank/DDBJ whole genome shotgun (WGS) entry which is preliminary data.</text>
</comment>
<name>A0A8H5HUQ4_9AGAR</name>
<organism evidence="2 3">
    <name type="scientific">Collybiopsis confluens</name>
    <dbReference type="NCBI Taxonomy" id="2823264"/>
    <lineage>
        <taxon>Eukaryota</taxon>
        <taxon>Fungi</taxon>
        <taxon>Dikarya</taxon>
        <taxon>Basidiomycota</taxon>
        <taxon>Agaricomycotina</taxon>
        <taxon>Agaricomycetes</taxon>
        <taxon>Agaricomycetidae</taxon>
        <taxon>Agaricales</taxon>
        <taxon>Marasmiineae</taxon>
        <taxon>Omphalotaceae</taxon>
        <taxon>Collybiopsis</taxon>
    </lineage>
</organism>
<feature type="region of interest" description="Disordered" evidence="1">
    <location>
        <begin position="368"/>
        <end position="397"/>
    </location>
</feature>
<dbReference type="OrthoDB" id="3178870at2759"/>